<feature type="compositionally biased region" description="Acidic residues" evidence="1">
    <location>
        <begin position="35"/>
        <end position="53"/>
    </location>
</feature>
<organism evidence="4 5">
    <name type="scientific">Solicola gregarius</name>
    <dbReference type="NCBI Taxonomy" id="2908642"/>
    <lineage>
        <taxon>Bacteria</taxon>
        <taxon>Bacillati</taxon>
        <taxon>Actinomycetota</taxon>
        <taxon>Actinomycetes</taxon>
        <taxon>Propionibacteriales</taxon>
        <taxon>Nocardioidaceae</taxon>
        <taxon>Solicola</taxon>
    </lineage>
</organism>
<dbReference type="Proteomes" id="UP001164390">
    <property type="component" value="Chromosome"/>
</dbReference>
<name>A0AA46TIC3_9ACTN</name>
<evidence type="ECO:0000256" key="2">
    <source>
        <dbReference type="SAM" id="SignalP"/>
    </source>
</evidence>
<dbReference type="PROSITE" id="PS51257">
    <property type="entry name" value="PROKAR_LIPOPROTEIN"/>
    <property type="match status" value="1"/>
</dbReference>
<evidence type="ECO:0000313" key="4">
    <source>
        <dbReference type="EMBL" id="UYM05736.1"/>
    </source>
</evidence>
<feature type="signal peptide" evidence="2">
    <location>
        <begin position="1"/>
        <end position="23"/>
    </location>
</feature>
<dbReference type="InterPro" id="IPR026004">
    <property type="entry name" value="Septum_form"/>
</dbReference>
<reference evidence="4" key="1">
    <citation type="submission" date="2022-01" db="EMBL/GenBank/DDBJ databases">
        <title>Nocardioidaceae gen. sp. A5X3R13.</title>
        <authorList>
            <person name="Lopez Marin M.A."/>
            <person name="Uhlik O."/>
        </authorList>
    </citation>
    <scope>NUCLEOTIDE SEQUENCE</scope>
    <source>
        <strain evidence="4">A5X3R13</strain>
    </source>
</reference>
<evidence type="ECO:0000259" key="3">
    <source>
        <dbReference type="Pfam" id="PF13845"/>
    </source>
</evidence>
<sequence length="286" mass="30433">MRNARTSLIVAAALLALSGCASAEDLASAGATDDPTTEATDEPTDEPTEEQTEEPSTPTPSAGDCRKIDSTEISRGAVGAGKSVGCRQPHNAQTFYVADAKGKTAKALTGGDLTKVYKQTEPMCEKQIQAWTGGNAARLARTGYDIVIGTPPAADVPLGAMWVRCDVILYDPDGSVVGLPNDTRGSLDKATSDVDFCVRGSFKPSGTNVVLCDKPHDFRSVGVVNFGKSSDSYPGRSQVEGGMRKPCLRQSRKYLGKNLYTGWTFPTASTWKNGDRYGECYAKTKK</sequence>
<gene>
    <name evidence="4" type="ORF">L0C25_01260</name>
</gene>
<protein>
    <submittedName>
        <fullName evidence="4">Septum formation family protein</fullName>
    </submittedName>
</protein>
<feature type="domain" description="Septum formation-related" evidence="3">
    <location>
        <begin position="62"/>
        <end position="280"/>
    </location>
</feature>
<dbReference type="RefSeq" id="WP_271634561.1">
    <property type="nucleotide sequence ID" value="NZ_CP094970.1"/>
</dbReference>
<dbReference type="AlphaFoldDB" id="A0AA46TIC3"/>
<evidence type="ECO:0000256" key="1">
    <source>
        <dbReference type="SAM" id="MobiDB-lite"/>
    </source>
</evidence>
<feature type="chain" id="PRO_5041457071" evidence="2">
    <location>
        <begin position="24"/>
        <end position="286"/>
    </location>
</feature>
<dbReference type="Pfam" id="PF13845">
    <property type="entry name" value="Septum_form"/>
    <property type="match status" value="1"/>
</dbReference>
<proteinExistence type="predicted"/>
<keyword evidence="5" id="KW-1185">Reference proteome</keyword>
<keyword evidence="2" id="KW-0732">Signal</keyword>
<dbReference type="KEGG" id="sgrg:L0C25_01260"/>
<accession>A0AA46TIC3</accession>
<feature type="region of interest" description="Disordered" evidence="1">
    <location>
        <begin position="25"/>
        <end position="67"/>
    </location>
</feature>
<dbReference type="EMBL" id="CP094970">
    <property type="protein sequence ID" value="UYM05736.1"/>
    <property type="molecule type" value="Genomic_DNA"/>
</dbReference>
<evidence type="ECO:0000313" key="5">
    <source>
        <dbReference type="Proteomes" id="UP001164390"/>
    </source>
</evidence>